<accession>A0ACB8QVZ3</accession>
<reference evidence="1" key="1">
    <citation type="submission" date="2021-02" db="EMBL/GenBank/DDBJ databases">
        <authorList>
            <consortium name="DOE Joint Genome Institute"/>
            <person name="Ahrendt S."/>
            <person name="Looney B.P."/>
            <person name="Miyauchi S."/>
            <person name="Morin E."/>
            <person name="Drula E."/>
            <person name="Courty P.E."/>
            <person name="Chicoki N."/>
            <person name="Fauchery L."/>
            <person name="Kohler A."/>
            <person name="Kuo A."/>
            <person name="Labutti K."/>
            <person name="Pangilinan J."/>
            <person name="Lipzen A."/>
            <person name="Riley R."/>
            <person name="Andreopoulos W."/>
            <person name="He G."/>
            <person name="Johnson J."/>
            <person name="Barry K.W."/>
            <person name="Grigoriev I.V."/>
            <person name="Nagy L."/>
            <person name="Hibbett D."/>
            <person name="Henrissat B."/>
            <person name="Matheny P.B."/>
            <person name="Labbe J."/>
            <person name="Martin F."/>
        </authorList>
    </citation>
    <scope>NUCLEOTIDE SEQUENCE</scope>
    <source>
        <strain evidence="1">EC-137</strain>
    </source>
</reference>
<organism evidence="1 2">
    <name type="scientific">Vararia minispora EC-137</name>
    <dbReference type="NCBI Taxonomy" id="1314806"/>
    <lineage>
        <taxon>Eukaryota</taxon>
        <taxon>Fungi</taxon>
        <taxon>Dikarya</taxon>
        <taxon>Basidiomycota</taxon>
        <taxon>Agaricomycotina</taxon>
        <taxon>Agaricomycetes</taxon>
        <taxon>Russulales</taxon>
        <taxon>Lachnocladiaceae</taxon>
        <taxon>Vararia</taxon>
    </lineage>
</organism>
<keyword evidence="2" id="KW-1185">Reference proteome</keyword>
<name>A0ACB8QVZ3_9AGAM</name>
<proteinExistence type="predicted"/>
<sequence>DMLPHIPLRPFRNQVGGHTSIYRFTKRAVCKPLVSRENLFYEAIEREAPPLLDFIPRYLGNHFILMEDLTGRLKHPCVLDLKMGTRQYGLDATPGKKKSQRKKCDRTTSRTLGVRMCGMQVWNTKTQSYVSQDKYQGREVKTEDFAQVLATFLNDGERLLVYQIPLVLAKVYALARIVNRLRGYRFYGCSLLLIYDGDREAQEACRAGLRIVDFAHMTTGRDWVPYPDGAADAAGVGYSGDVDPATGLVYARFSPHYPDQADRGFLFGLRSV</sequence>
<feature type="non-terminal residue" evidence="1">
    <location>
        <position position="272"/>
    </location>
</feature>
<feature type="non-terminal residue" evidence="1">
    <location>
        <position position="1"/>
    </location>
</feature>
<protein>
    <submittedName>
        <fullName evidence="1">Uncharacterized protein</fullName>
    </submittedName>
</protein>
<evidence type="ECO:0000313" key="1">
    <source>
        <dbReference type="EMBL" id="KAI0036019.1"/>
    </source>
</evidence>
<comment type="caution">
    <text evidence="1">The sequence shown here is derived from an EMBL/GenBank/DDBJ whole genome shotgun (WGS) entry which is preliminary data.</text>
</comment>
<dbReference type="Proteomes" id="UP000814128">
    <property type="component" value="Unassembled WGS sequence"/>
</dbReference>
<dbReference type="EMBL" id="MU273476">
    <property type="protein sequence ID" value="KAI0036019.1"/>
    <property type="molecule type" value="Genomic_DNA"/>
</dbReference>
<gene>
    <name evidence="1" type="ORF">K488DRAFT_7898</name>
</gene>
<evidence type="ECO:0000313" key="2">
    <source>
        <dbReference type="Proteomes" id="UP000814128"/>
    </source>
</evidence>
<reference evidence="1" key="2">
    <citation type="journal article" date="2022" name="New Phytol.">
        <title>Evolutionary transition to the ectomycorrhizal habit in the genomes of a hyperdiverse lineage of mushroom-forming fungi.</title>
        <authorList>
            <person name="Looney B."/>
            <person name="Miyauchi S."/>
            <person name="Morin E."/>
            <person name="Drula E."/>
            <person name="Courty P.E."/>
            <person name="Kohler A."/>
            <person name="Kuo A."/>
            <person name="LaButti K."/>
            <person name="Pangilinan J."/>
            <person name="Lipzen A."/>
            <person name="Riley R."/>
            <person name="Andreopoulos W."/>
            <person name="He G."/>
            <person name="Johnson J."/>
            <person name="Nolan M."/>
            <person name="Tritt A."/>
            <person name="Barry K.W."/>
            <person name="Grigoriev I.V."/>
            <person name="Nagy L.G."/>
            <person name="Hibbett D."/>
            <person name="Henrissat B."/>
            <person name="Matheny P.B."/>
            <person name="Labbe J."/>
            <person name="Martin F.M."/>
        </authorList>
    </citation>
    <scope>NUCLEOTIDE SEQUENCE</scope>
    <source>
        <strain evidence="1">EC-137</strain>
    </source>
</reference>